<comment type="caution">
    <text evidence="3">The sequence shown here is derived from an EMBL/GenBank/DDBJ whole genome shotgun (WGS) entry which is preliminary data.</text>
</comment>
<feature type="domain" description="Pyrrolo-quinoline quinone repeat" evidence="2">
    <location>
        <begin position="63"/>
        <end position="176"/>
    </location>
</feature>
<dbReference type="InterPro" id="IPR015943">
    <property type="entry name" value="WD40/YVTN_repeat-like_dom_sf"/>
</dbReference>
<proteinExistence type="predicted"/>
<feature type="compositionally biased region" description="Basic and acidic residues" evidence="1">
    <location>
        <begin position="386"/>
        <end position="395"/>
    </location>
</feature>
<dbReference type="STRING" id="1227498.C492_14751"/>
<dbReference type="EMBL" id="AOIA01000126">
    <property type="protein sequence ID" value="ELY56370.1"/>
    <property type="molecule type" value="Genomic_DNA"/>
</dbReference>
<feature type="region of interest" description="Disordered" evidence="1">
    <location>
        <begin position="1"/>
        <end position="50"/>
    </location>
</feature>
<dbReference type="InterPro" id="IPR011047">
    <property type="entry name" value="Quinoprotein_ADH-like_sf"/>
</dbReference>
<evidence type="ECO:0000313" key="4">
    <source>
        <dbReference type="Proteomes" id="UP000011531"/>
    </source>
</evidence>
<dbReference type="Proteomes" id="UP000011531">
    <property type="component" value="Unassembled WGS sequence"/>
</dbReference>
<feature type="compositionally biased region" description="Acidic residues" evidence="1">
    <location>
        <begin position="495"/>
        <end position="507"/>
    </location>
</feature>
<sequence length="571" mass="58402">MALSTGALGSARTDGEARTEALPDSALEPNPGLEGEWPSHRGGAGHARYADGPGFDGGALEAAWSVDHHDEIAVADGTVYATIDNGVVALEAADGSLVWENPDVAATAPSVDAERVFLTGTEVVALDRSNGRFRWRTDFGTDEAAAWQTVAYGGVYVVVNGALYALEPADGSVRWDVGSVIDGNGDERAFAEGTAAANGVVYAAAGNVLLAYDPDTGEEVWRRESDGTARGTAIQANETAVVSAGGPDGDRRRYDAQTGAVLGTATPDSSSEVALGETGLVAGAGDAYRGRSLEDDRIDWTLEAERAYGPAAVGGDAAYVAVADGDGQRRLVALGLEDGGERWSVAEREVPVGPIRALTADAIYVARDGDLVALREPADDGDGRDDDGRSDRTGGEDGSSDGDDTRSDPSEGGSERRIRNRNDDGGADDGSADATDDTDDDDESGDREEIGGNATDDGDGNDTADGGTGNEVDEETTDEIDGGSETEPGSRTDDDPLEDGAEGDGALDPEGTERNGATDSADGTERDAAVDAGAAERTPGFTAGAGIAGGALGLELLRRRAGAESDPALEE</sequence>
<evidence type="ECO:0000256" key="1">
    <source>
        <dbReference type="SAM" id="MobiDB-lite"/>
    </source>
</evidence>
<dbReference type="PANTHER" id="PTHR34512:SF30">
    <property type="entry name" value="OUTER MEMBRANE PROTEIN ASSEMBLY FACTOR BAMB"/>
    <property type="match status" value="1"/>
</dbReference>
<keyword evidence="4" id="KW-1185">Reference proteome</keyword>
<feature type="region of interest" description="Disordered" evidence="1">
    <location>
        <begin position="375"/>
        <end position="546"/>
    </location>
</feature>
<feature type="compositionally biased region" description="Acidic residues" evidence="1">
    <location>
        <begin position="471"/>
        <end position="484"/>
    </location>
</feature>
<dbReference type="SUPFAM" id="SSF50998">
    <property type="entry name" value="Quinoprotein alcohol dehydrogenase-like"/>
    <property type="match status" value="1"/>
</dbReference>
<dbReference type="PANTHER" id="PTHR34512">
    <property type="entry name" value="CELL SURFACE PROTEIN"/>
    <property type="match status" value="1"/>
</dbReference>
<evidence type="ECO:0000313" key="3">
    <source>
        <dbReference type="EMBL" id="ELY56370.1"/>
    </source>
</evidence>
<evidence type="ECO:0000259" key="2">
    <source>
        <dbReference type="Pfam" id="PF13360"/>
    </source>
</evidence>
<protein>
    <submittedName>
        <fullName evidence="3">Pyrrolo-quinoline quinone beta-propeller repeat protein</fullName>
    </submittedName>
</protein>
<organism evidence="3 4">
    <name type="scientific">Natronococcus jeotgali DSM 18795</name>
    <dbReference type="NCBI Taxonomy" id="1227498"/>
    <lineage>
        <taxon>Archaea</taxon>
        <taxon>Methanobacteriati</taxon>
        <taxon>Methanobacteriota</taxon>
        <taxon>Stenosarchaea group</taxon>
        <taxon>Halobacteria</taxon>
        <taxon>Halobacteriales</taxon>
        <taxon>Natrialbaceae</taxon>
        <taxon>Natronococcus</taxon>
    </lineage>
</organism>
<feature type="compositionally biased region" description="Acidic residues" evidence="1">
    <location>
        <begin position="425"/>
        <end position="446"/>
    </location>
</feature>
<accession>L9X3T0</accession>
<gene>
    <name evidence="3" type="ORF">C492_14751</name>
</gene>
<reference evidence="3 4" key="1">
    <citation type="journal article" date="2014" name="PLoS Genet.">
        <title>Phylogenetically driven sequencing of extremely halophilic archaea reveals strategies for static and dynamic osmo-response.</title>
        <authorList>
            <person name="Becker E.A."/>
            <person name="Seitzer P.M."/>
            <person name="Tritt A."/>
            <person name="Larsen D."/>
            <person name="Krusor M."/>
            <person name="Yao A.I."/>
            <person name="Wu D."/>
            <person name="Madern D."/>
            <person name="Eisen J.A."/>
            <person name="Darling A.E."/>
            <person name="Facciotti M.T."/>
        </authorList>
    </citation>
    <scope>NUCLEOTIDE SEQUENCE [LARGE SCALE GENOMIC DNA]</scope>
    <source>
        <strain evidence="3 4">DSM 18795</strain>
    </source>
</reference>
<dbReference type="InterPro" id="IPR002372">
    <property type="entry name" value="PQQ_rpt_dom"/>
</dbReference>
<dbReference type="Gene3D" id="2.130.10.10">
    <property type="entry name" value="YVTN repeat-like/Quinoprotein amine dehydrogenase"/>
    <property type="match status" value="1"/>
</dbReference>
<dbReference type="SMART" id="SM00564">
    <property type="entry name" value="PQQ"/>
    <property type="match status" value="5"/>
</dbReference>
<name>L9X3T0_9EURY</name>
<dbReference type="AlphaFoldDB" id="L9X3T0"/>
<dbReference type="InterPro" id="IPR018391">
    <property type="entry name" value="PQQ_b-propeller_rpt"/>
</dbReference>
<dbReference type="Pfam" id="PF13360">
    <property type="entry name" value="PQQ_2"/>
    <property type="match status" value="1"/>
</dbReference>
<feature type="compositionally biased region" description="Basic and acidic residues" evidence="1">
    <location>
        <begin position="403"/>
        <end position="424"/>
    </location>
</feature>